<reference evidence="1 2" key="1">
    <citation type="submission" date="2015-09" db="EMBL/GenBank/DDBJ databases">
        <title>Genome sequencing project for genomic taxonomy and phylogenomics of Bacillus-like bacteria.</title>
        <authorList>
            <person name="Liu B."/>
            <person name="Wang J."/>
            <person name="Zhu Y."/>
            <person name="Liu G."/>
            <person name="Chen Q."/>
            <person name="Chen Z."/>
            <person name="Lan J."/>
            <person name="Che J."/>
            <person name="Ge C."/>
            <person name="Shi H."/>
            <person name="Pan Z."/>
            <person name="Liu X."/>
        </authorList>
    </citation>
    <scope>NUCLEOTIDE SEQUENCE [LARGE SCALE GENOMIC DNA]</scope>
    <source>
        <strain evidence="1 2">LMG 18435</strain>
    </source>
</reference>
<dbReference type="Pfam" id="PF10127">
    <property type="entry name" value="RlaP"/>
    <property type="match status" value="1"/>
</dbReference>
<dbReference type="STRING" id="157838.AN964_02110"/>
<dbReference type="PATRIC" id="fig|157838.3.peg.468"/>
<evidence type="ECO:0008006" key="3">
    <source>
        <dbReference type="Google" id="ProtNLM"/>
    </source>
</evidence>
<dbReference type="AlphaFoldDB" id="A0A0Q3WU46"/>
<name>A0A0Q3WU46_9BACI</name>
<comment type="caution">
    <text evidence="1">The sequence shown here is derived from an EMBL/GenBank/DDBJ whole genome shotgun (WGS) entry which is preliminary data.</text>
</comment>
<evidence type="ECO:0000313" key="2">
    <source>
        <dbReference type="Proteomes" id="UP000051888"/>
    </source>
</evidence>
<dbReference type="PANTHER" id="PTHR34817">
    <property type="entry name" value="NUCLEOTIDYLTRANSFERASE"/>
    <property type="match status" value="1"/>
</dbReference>
<dbReference type="InterPro" id="IPR018775">
    <property type="entry name" value="RlaP"/>
</dbReference>
<dbReference type="PANTHER" id="PTHR34817:SF2">
    <property type="entry name" value="NUCLEOTIDYLTRANSFERASE"/>
    <property type="match status" value="1"/>
</dbReference>
<sequence>MKDQLLEIEAKYHVKVLFACEAGSRAWGLASENSDHDVRFIYVHPLEWYLGIDQKRDVIEHPITKSLDLSGWDLRKALFLLKKSNPPLLEWLHSDIIYMKESPFYDEMKNLANRAFSAKACLFHYLNMAKRNAKNIFQKDRIKVKQYLNVLRPLLSCKAMEAEGTFPTVHFPSLVAKLLTDDKLKREVNQLIHLKRAEKEYISRAELFYTNEYIKSELLYLEEYVNTITVKKGDITEELNQFFRKTLKEGTS</sequence>
<gene>
    <name evidence="1" type="ORF">AN964_02110</name>
</gene>
<evidence type="ECO:0000313" key="1">
    <source>
        <dbReference type="EMBL" id="KQL52453.1"/>
    </source>
</evidence>
<proteinExistence type="predicted"/>
<dbReference type="Proteomes" id="UP000051888">
    <property type="component" value="Unassembled WGS sequence"/>
</dbReference>
<protein>
    <recommendedName>
        <fullName evidence="3">Nucleotidyltransferase</fullName>
    </recommendedName>
</protein>
<accession>A0A0Q3WU46</accession>
<dbReference type="EMBL" id="LJJC01000004">
    <property type="protein sequence ID" value="KQL52453.1"/>
    <property type="molecule type" value="Genomic_DNA"/>
</dbReference>
<organism evidence="1 2">
    <name type="scientific">Heyndrickxia shackletonii</name>
    <dbReference type="NCBI Taxonomy" id="157838"/>
    <lineage>
        <taxon>Bacteria</taxon>
        <taxon>Bacillati</taxon>
        <taxon>Bacillota</taxon>
        <taxon>Bacilli</taxon>
        <taxon>Bacillales</taxon>
        <taxon>Bacillaceae</taxon>
        <taxon>Heyndrickxia</taxon>
    </lineage>
</organism>
<keyword evidence="2" id="KW-1185">Reference proteome</keyword>
<dbReference type="RefSeq" id="WP_055738137.1">
    <property type="nucleotide sequence ID" value="NZ_JAAIWL010000007.1"/>
</dbReference>
<dbReference type="OrthoDB" id="9796845at2"/>